<dbReference type="STRING" id="1891926.Fuma_01770"/>
<keyword evidence="3" id="KW-1185">Reference proteome</keyword>
<gene>
    <name evidence="2" type="ORF">Fuma_01770</name>
</gene>
<dbReference type="Proteomes" id="UP000187735">
    <property type="component" value="Chromosome"/>
</dbReference>
<dbReference type="KEGG" id="fmr:Fuma_01770"/>
<reference evidence="2 3" key="1">
    <citation type="journal article" date="2016" name="Front. Microbiol.">
        <title>Fuerstia marisgermanicae gen. nov., sp. nov., an Unusual Member of the Phylum Planctomycetes from the German Wadden Sea.</title>
        <authorList>
            <person name="Kohn T."/>
            <person name="Heuer A."/>
            <person name="Jogler M."/>
            <person name="Vollmers J."/>
            <person name="Boedeker C."/>
            <person name="Bunk B."/>
            <person name="Rast P."/>
            <person name="Borchert D."/>
            <person name="Glockner I."/>
            <person name="Freese H.M."/>
            <person name="Klenk H.P."/>
            <person name="Overmann J."/>
            <person name="Kaster A.K."/>
            <person name="Rohde M."/>
            <person name="Wiegand S."/>
            <person name="Jogler C."/>
        </authorList>
    </citation>
    <scope>NUCLEOTIDE SEQUENCE [LARGE SCALE GENOMIC DNA]</scope>
    <source>
        <strain evidence="2 3">NH11</strain>
    </source>
</reference>
<feature type="transmembrane region" description="Helical" evidence="1">
    <location>
        <begin position="52"/>
        <end position="71"/>
    </location>
</feature>
<keyword evidence="1" id="KW-0812">Transmembrane</keyword>
<sequence length="116" mass="13325">MSYDAKEIANYFLDKAKSDSSTIAPMQMQKLVYISHGYHLAFVNQPLIDSPVGLYVGGLFAAVVSLCFFLLRVETVYVCQECMPFGRQRLSSEFYTSDFFRRCQTMYFNLGKNIKI</sequence>
<protein>
    <submittedName>
        <fullName evidence="2">Putative phage-associated protein</fullName>
    </submittedName>
</protein>
<dbReference type="AlphaFoldDB" id="A0A1P8WDL9"/>
<name>A0A1P8WDL9_9PLAN</name>
<evidence type="ECO:0000256" key="1">
    <source>
        <dbReference type="SAM" id="Phobius"/>
    </source>
</evidence>
<organism evidence="2 3">
    <name type="scientific">Fuerstiella marisgermanici</name>
    <dbReference type="NCBI Taxonomy" id="1891926"/>
    <lineage>
        <taxon>Bacteria</taxon>
        <taxon>Pseudomonadati</taxon>
        <taxon>Planctomycetota</taxon>
        <taxon>Planctomycetia</taxon>
        <taxon>Planctomycetales</taxon>
        <taxon>Planctomycetaceae</taxon>
        <taxon>Fuerstiella</taxon>
    </lineage>
</organism>
<evidence type="ECO:0000313" key="2">
    <source>
        <dbReference type="EMBL" id="APZ92162.1"/>
    </source>
</evidence>
<evidence type="ECO:0000313" key="3">
    <source>
        <dbReference type="Proteomes" id="UP000187735"/>
    </source>
</evidence>
<keyword evidence="1" id="KW-0472">Membrane</keyword>
<dbReference type="EMBL" id="CP017641">
    <property type="protein sequence ID" value="APZ92162.1"/>
    <property type="molecule type" value="Genomic_DNA"/>
</dbReference>
<keyword evidence="1" id="KW-1133">Transmembrane helix</keyword>
<proteinExistence type="predicted"/>
<accession>A0A1P8WDL9</accession>